<dbReference type="Gene3D" id="1.10.275.10">
    <property type="entry name" value="Fumarase/aspartase (N-terminal domain)"/>
    <property type="match status" value="1"/>
</dbReference>
<dbReference type="InterPro" id="IPR009049">
    <property type="entry name" value="Argininosuccinate_lyase"/>
</dbReference>
<dbReference type="PANTHER" id="PTHR43814">
    <property type="entry name" value="ARGININOSUCCINATE LYASE"/>
    <property type="match status" value="1"/>
</dbReference>
<dbReference type="Proteomes" id="UP000199134">
    <property type="component" value="Unassembled WGS sequence"/>
</dbReference>
<dbReference type="PANTHER" id="PTHR43814:SF1">
    <property type="entry name" value="ARGININOSUCCINATE LYASE"/>
    <property type="match status" value="1"/>
</dbReference>
<evidence type="ECO:0000256" key="4">
    <source>
        <dbReference type="ARBA" id="ARBA00022571"/>
    </source>
</evidence>
<evidence type="ECO:0000256" key="3">
    <source>
        <dbReference type="ARBA" id="ARBA00012338"/>
    </source>
</evidence>
<dbReference type="InterPro" id="IPR000362">
    <property type="entry name" value="Fumarate_lyase_fam"/>
</dbReference>
<name>A0A1H0CR67_9BACT</name>
<comment type="catalytic activity">
    <reaction evidence="1">
        <text>2-(N(omega)-L-arginino)succinate = fumarate + L-arginine</text>
        <dbReference type="Rhea" id="RHEA:24020"/>
        <dbReference type="ChEBI" id="CHEBI:29806"/>
        <dbReference type="ChEBI" id="CHEBI:32682"/>
        <dbReference type="ChEBI" id="CHEBI:57472"/>
        <dbReference type="EC" id="4.3.2.1"/>
    </reaction>
</comment>
<dbReference type="Gene3D" id="1.10.40.30">
    <property type="entry name" value="Fumarase/aspartase (C-terminal domain)"/>
    <property type="match status" value="1"/>
</dbReference>
<keyword evidence="4" id="KW-0055">Arginine biosynthesis</keyword>
<dbReference type="AlphaFoldDB" id="A0A1H0CR67"/>
<dbReference type="OrthoDB" id="9769623at2"/>
<accession>A0A1H0CR67</accession>
<comment type="pathway">
    <text evidence="2">Amino-acid biosynthesis; L-arginine biosynthesis; L-arginine from L-ornithine and carbamoyl phosphate: step 3/3.</text>
</comment>
<keyword evidence="4" id="KW-0028">Amino-acid biosynthesis</keyword>
<dbReference type="SUPFAM" id="SSF48557">
    <property type="entry name" value="L-aspartase-like"/>
    <property type="match status" value="1"/>
</dbReference>
<dbReference type="PRINTS" id="PR00145">
    <property type="entry name" value="ARGSUCLYASE"/>
</dbReference>
<dbReference type="InterPro" id="IPR024083">
    <property type="entry name" value="Fumarase/histidase_N"/>
</dbReference>
<evidence type="ECO:0000313" key="7">
    <source>
        <dbReference type="EMBL" id="SDN60389.1"/>
    </source>
</evidence>
<dbReference type="InterPro" id="IPR020557">
    <property type="entry name" value="Fumarate_lyase_CS"/>
</dbReference>
<dbReference type="Gene3D" id="1.20.200.10">
    <property type="entry name" value="Fumarase/aspartase (Central domain)"/>
    <property type="match status" value="1"/>
</dbReference>
<dbReference type="EC" id="4.3.2.1" evidence="3 5"/>
<dbReference type="EMBL" id="FNIW01000001">
    <property type="protein sequence ID" value="SDN60389.1"/>
    <property type="molecule type" value="Genomic_DNA"/>
</dbReference>
<dbReference type="RefSeq" id="WP_091850891.1">
    <property type="nucleotide sequence ID" value="NZ_CP091791.1"/>
</dbReference>
<dbReference type="PRINTS" id="PR00149">
    <property type="entry name" value="FUMRATELYASE"/>
</dbReference>
<organism evidence="7 8">
    <name type="scientific">Prevotella communis</name>
    <dbReference type="NCBI Taxonomy" id="2913614"/>
    <lineage>
        <taxon>Bacteria</taxon>
        <taxon>Pseudomonadati</taxon>
        <taxon>Bacteroidota</taxon>
        <taxon>Bacteroidia</taxon>
        <taxon>Bacteroidales</taxon>
        <taxon>Prevotellaceae</taxon>
        <taxon>Prevotella</taxon>
    </lineage>
</organism>
<dbReference type="PROSITE" id="PS00163">
    <property type="entry name" value="FUMARATE_LYASES"/>
    <property type="match status" value="1"/>
</dbReference>
<evidence type="ECO:0000313" key="8">
    <source>
        <dbReference type="Proteomes" id="UP000199134"/>
    </source>
</evidence>
<comment type="caution">
    <text evidence="7">The sequence shown here is derived from an EMBL/GenBank/DDBJ whole genome shotgun (WGS) entry which is preliminary data.</text>
</comment>
<evidence type="ECO:0000256" key="5">
    <source>
        <dbReference type="NCBIfam" id="TIGR00838"/>
    </source>
</evidence>
<evidence type="ECO:0000256" key="1">
    <source>
        <dbReference type="ARBA" id="ARBA00000985"/>
    </source>
</evidence>
<evidence type="ECO:0000256" key="2">
    <source>
        <dbReference type="ARBA" id="ARBA00004941"/>
    </source>
</evidence>
<dbReference type="Pfam" id="PF00206">
    <property type="entry name" value="Lyase_1"/>
    <property type="match status" value="1"/>
</dbReference>
<evidence type="ECO:0000259" key="6">
    <source>
        <dbReference type="Pfam" id="PF00206"/>
    </source>
</evidence>
<proteinExistence type="predicted"/>
<feature type="domain" description="Fumarate lyase N-terminal" evidence="6">
    <location>
        <begin position="38"/>
        <end position="300"/>
    </location>
</feature>
<keyword evidence="7" id="KW-0456">Lyase</keyword>
<sequence>MAQKLWEKDFEINSEIERFTVGRDREMDLYLAPYDVLGSMAHITMLESIGLLGKDELPVLLKELQNIYEQTQRGEFVIEDGIEDVHSQVELMLTRKLGDMGKKIHSGRSRNDQVLVDLKLFTRHQLQLVAEAVKDLFDQLIAKSNQYKNVLMPGYTHLQVAMPSSFGLWFGAYAESLADDMLFLQAAYKMTNRNPLGSAAGYGSSFPLNRQMTTDLLGFDSMDYNVVYAQMGRGKMERNVGFAIATIAGTMAKLAFDACMFNCQNFGFVKLPKECTTGSSIMPHKKNPDVFELIRSKSNKLQSLPQQITLMMNNLPVGYFRDLQIIKEVFLPAFDELLDCLRMTAYIINRIEVNDHILDDPRYDPMFSVEEVNRLAAEGMPFRDAYKKVGLDIEAGKFTPCKDIHHTHEGSIGNLMNDQIAALMQQTLDGFGFERVEKAEAKLLGK</sequence>
<dbReference type="NCBIfam" id="TIGR00838">
    <property type="entry name" value="argH"/>
    <property type="match status" value="1"/>
</dbReference>
<dbReference type="InterPro" id="IPR022761">
    <property type="entry name" value="Fumarate_lyase_N"/>
</dbReference>
<protein>
    <recommendedName>
        <fullName evidence="3 5">Argininosuccinate lyase</fullName>
        <ecNumber evidence="3 5">4.3.2.1</ecNumber>
    </recommendedName>
</protein>
<reference evidence="8" key="1">
    <citation type="submission" date="2016-10" db="EMBL/GenBank/DDBJ databases">
        <authorList>
            <person name="de Groot N.N."/>
        </authorList>
    </citation>
    <scope>NUCLEOTIDE SEQUENCE [LARGE SCALE GENOMIC DNA]</scope>
    <source>
        <strain evidence="8">BP1-145</strain>
    </source>
</reference>
<dbReference type="UniPathway" id="UPA00068">
    <property type="reaction ID" value="UER00114"/>
</dbReference>
<dbReference type="InterPro" id="IPR008948">
    <property type="entry name" value="L-Aspartase-like"/>
</dbReference>
<dbReference type="GO" id="GO:0005829">
    <property type="term" value="C:cytosol"/>
    <property type="evidence" value="ECO:0007669"/>
    <property type="project" value="TreeGrafter"/>
</dbReference>
<dbReference type="GO" id="GO:0042450">
    <property type="term" value="P:L-arginine biosynthetic process via ornithine"/>
    <property type="evidence" value="ECO:0007669"/>
    <property type="project" value="UniProtKB-UniRule"/>
</dbReference>
<dbReference type="GO" id="GO:0004056">
    <property type="term" value="F:argininosuccinate lyase activity"/>
    <property type="evidence" value="ECO:0007669"/>
    <property type="project" value="UniProtKB-UniRule"/>
</dbReference>
<gene>
    <name evidence="7" type="ORF">SAMN04487900_10153</name>
</gene>